<evidence type="ECO:0000256" key="1">
    <source>
        <dbReference type="ARBA" id="ARBA00004651"/>
    </source>
</evidence>
<feature type="transmembrane region" description="Helical" evidence="8">
    <location>
        <begin position="281"/>
        <end position="303"/>
    </location>
</feature>
<feature type="transmembrane region" description="Helical" evidence="8">
    <location>
        <begin position="21"/>
        <end position="53"/>
    </location>
</feature>
<comment type="caution">
    <text evidence="10">The sequence shown here is derived from an EMBL/GenBank/DDBJ whole genome shotgun (WGS) entry which is preliminary data.</text>
</comment>
<dbReference type="InterPro" id="IPR005672">
    <property type="entry name" value="Phosphate_PstA"/>
</dbReference>
<evidence type="ECO:0000259" key="9">
    <source>
        <dbReference type="PROSITE" id="PS50928"/>
    </source>
</evidence>
<evidence type="ECO:0000256" key="8">
    <source>
        <dbReference type="RuleBase" id="RU363043"/>
    </source>
</evidence>
<sequence length="315" mass="34176">MSAPAWAPTLRALPRRRAGDASGVAFTVLTAFAAFLIVLMVAIIMGNITWFGWRTVTWEFLTANPRVGMTEGGILPAIFGTVALVILMVIALVPFGVGAAIYLSEYANPNSWFTRAVRFSVNNLAGVPSIVFGLFGLGFFIQFVGRSLDRATGQDLLWGQPSLLWAALTLALLNLPVVIVTAEEALRTVPREMREASMGLGATRWQTIRYVLLPQALPGILTGAILSVSRGAGEVAPIMFTGAAYFLPYLPSSPTDQFMELGYHVFVLSTQSPNVEQTKPILYGTVLVLLLITFLLNLTAILLRARLRARLAGRH</sequence>
<reference evidence="10 11" key="1">
    <citation type="submission" date="2020-04" db="EMBL/GenBank/DDBJ databases">
        <title>Metagenomic profiling of ammonia- and methane-oxidizing microorganisms in a Dutch drinking water treatment plant.</title>
        <authorList>
            <person name="Poghosyan L."/>
            <person name="Leucker S."/>
        </authorList>
    </citation>
    <scope>NUCLEOTIDE SEQUENCE [LARGE SCALE GENOMIC DNA]</scope>
    <source>
        <strain evidence="10">S-RSF-IL-03</strain>
    </source>
</reference>
<evidence type="ECO:0000256" key="5">
    <source>
        <dbReference type="ARBA" id="ARBA00022692"/>
    </source>
</evidence>
<protein>
    <recommendedName>
        <fullName evidence="8">Phosphate transport system permease protein PstA</fullName>
    </recommendedName>
</protein>
<dbReference type="GO" id="GO:0005315">
    <property type="term" value="F:phosphate transmembrane transporter activity"/>
    <property type="evidence" value="ECO:0007669"/>
    <property type="project" value="InterPro"/>
</dbReference>
<dbReference type="CDD" id="cd06261">
    <property type="entry name" value="TM_PBP2"/>
    <property type="match status" value="1"/>
</dbReference>
<name>A0A849SJK9_UNCEI</name>
<keyword evidence="5 8" id="KW-0812">Transmembrane</keyword>
<feature type="transmembrane region" description="Helical" evidence="8">
    <location>
        <begin position="207"/>
        <end position="229"/>
    </location>
</feature>
<evidence type="ECO:0000256" key="7">
    <source>
        <dbReference type="ARBA" id="ARBA00023136"/>
    </source>
</evidence>
<feature type="transmembrane region" description="Helical" evidence="8">
    <location>
        <begin position="124"/>
        <end position="144"/>
    </location>
</feature>
<feature type="transmembrane region" description="Helical" evidence="8">
    <location>
        <begin position="73"/>
        <end position="103"/>
    </location>
</feature>
<dbReference type="InterPro" id="IPR000515">
    <property type="entry name" value="MetI-like"/>
</dbReference>
<dbReference type="Proteomes" id="UP000580839">
    <property type="component" value="Unassembled WGS sequence"/>
</dbReference>
<organism evidence="10 11">
    <name type="scientific">Eiseniibacteriota bacterium</name>
    <dbReference type="NCBI Taxonomy" id="2212470"/>
    <lineage>
        <taxon>Bacteria</taxon>
        <taxon>Candidatus Eiseniibacteriota</taxon>
    </lineage>
</organism>
<dbReference type="Pfam" id="PF00528">
    <property type="entry name" value="BPD_transp_1"/>
    <property type="match status" value="1"/>
</dbReference>
<dbReference type="GO" id="GO:0035435">
    <property type="term" value="P:phosphate ion transmembrane transport"/>
    <property type="evidence" value="ECO:0007669"/>
    <property type="project" value="InterPro"/>
</dbReference>
<dbReference type="PANTHER" id="PTHR43470:SF3">
    <property type="entry name" value="PHOSPHATE TRANSPORT SYSTEM PERMEASE PROTEIN PSTA-RELATED"/>
    <property type="match status" value="1"/>
</dbReference>
<comment type="subcellular location">
    <subcellularLocation>
        <location evidence="1 8">Cell membrane</location>
        <topology evidence="1 8">Multi-pass membrane protein</topology>
    </subcellularLocation>
</comment>
<dbReference type="PROSITE" id="PS50928">
    <property type="entry name" value="ABC_TM1"/>
    <property type="match status" value="1"/>
</dbReference>
<dbReference type="NCBIfam" id="TIGR00974">
    <property type="entry name" value="3a0107s02c"/>
    <property type="match status" value="1"/>
</dbReference>
<feature type="domain" description="ABC transmembrane type-1" evidence="9">
    <location>
        <begin position="78"/>
        <end position="300"/>
    </location>
</feature>
<keyword evidence="7 8" id="KW-0472">Membrane</keyword>
<proteinExistence type="inferred from homology"/>
<dbReference type="GO" id="GO:0005886">
    <property type="term" value="C:plasma membrane"/>
    <property type="evidence" value="ECO:0007669"/>
    <property type="project" value="UniProtKB-SubCell"/>
</dbReference>
<accession>A0A849SJK9</accession>
<gene>
    <name evidence="10" type="primary">pstA</name>
    <name evidence="10" type="ORF">HOP12_11530</name>
</gene>
<evidence type="ECO:0000256" key="6">
    <source>
        <dbReference type="ARBA" id="ARBA00022989"/>
    </source>
</evidence>
<comment type="similarity">
    <text evidence="2 8">Belongs to the binding-protein-dependent transport system permease family. CysTW subfamily.</text>
</comment>
<keyword evidence="6 8" id="KW-1133">Transmembrane helix</keyword>
<evidence type="ECO:0000256" key="2">
    <source>
        <dbReference type="ARBA" id="ARBA00007069"/>
    </source>
</evidence>
<keyword evidence="4 8" id="KW-1003">Cell membrane</keyword>
<evidence type="ECO:0000256" key="4">
    <source>
        <dbReference type="ARBA" id="ARBA00022475"/>
    </source>
</evidence>
<evidence type="ECO:0000256" key="3">
    <source>
        <dbReference type="ARBA" id="ARBA00022448"/>
    </source>
</evidence>
<evidence type="ECO:0000313" key="10">
    <source>
        <dbReference type="EMBL" id="NOT34786.1"/>
    </source>
</evidence>
<dbReference type="EMBL" id="JABFRW010000146">
    <property type="protein sequence ID" value="NOT34786.1"/>
    <property type="molecule type" value="Genomic_DNA"/>
</dbReference>
<evidence type="ECO:0000313" key="11">
    <source>
        <dbReference type="Proteomes" id="UP000580839"/>
    </source>
</evidence>
<dbReference type="Gene3D" id="1.10.3720.10">
    <property type="entry name" value="MetI-like"/>
    <property type="match status" value="1"/>
</dbReference>
<dbReference type="SUPFAM" id="SSF161098">
    <property type="entry name" value="MetI-like"/>
    <property type="match status" value="1"/>
</dbReference>
<dbReference type="PANTHER" id="PTHR43470">
    <property type="entry name" value="PHOSPHATE TRANSPORT SYSTEM PERMEASE PROTEIN PSTA-RELATED"/>
    <property type="match status" value="1"/>
</dbReference>
<feature type="transmembrane region" description="Helical" evidence="8">
    <location>
        <begin position="164"/>
        <end position="186"/>
    </location>
</feature>
<keyword evidence="3" id="KW-0813">Transport</keyword>
<dbReference type="AlphaFoldDB" id="A0A849SJK9"/>
<dbReference type="InterPro" id="IPR035906">
    <property type="entry name" value="MetI-like_sf"/>
</dbReference>